<dbReference type="Pfam" id="PF00043">
    <property type="entry name" value="GST_C"/>
    <property type="match status" value="1"/>
</dbReference>
<dbReference type="InterPro" id="IPR040079">
    <property type="entry name" value="Glutathione_S-Trfase"/>
</dbReference>
<evidence type="ECO:0000259" key="6">
    <source>
        <dbReference type="PROSITE" id="PS50405"/>
    </source>
</evidence>
<dbReference type="FunFam" id="1.20.1050.10:FF:000012">
    <property type="entry name" value="Tau class glutathione S-transferase"/>
    <property type="match status" value="1"/>
</dbReference>
<dbReference type="InterPro" id="IPR004046">
    <property type="entry name" value="GST_C"/>
</dbReference>
<reference evidence="7" key="1">
    <citation type="submission" date="2021-01" db="UniProtKB">
        <authorList>
            <consortium name="EnsemblPlants"/>
        </authorList>
    </citation>
    <scope>IDENTIFICATION</scope>
</reference>
<dbReference type="InterPro" id="IPR010987">
    <property type="entry name" value="Glutathione-S-Trfase_C-like"/>
</dbReference>
<dbReference type="CDD" id="cd03185">
    <property type="entry name" value="GST_C_Tau"/>
    <property type="match status" value="1"/>
</dbReference>
<dbReference type="SUPFAM" id="SSF52833">
    <property type="entry name" value="Thioredoxin-like"/>
    <property type="match status" value="1"/>
</dbReference>
<dbReference type="GO" id="GO:0004364">
    <property type="term" value="F:glutathione transferase activity"/>
    <property type="evidence" value="ECO:0007669"/>
    <property type="project" value="UniProtKB-EC"/>
</dbReference>
<dbReference type="EC" id="2.5.1.18" evidence="1"/>
<keyword evidence="2" id="KW-0808">Transferase</keyword>
<sequence>MSAKEDLKLFGLFSSPFVHRVIWALKLKGLEFEYIEEDIFNKSDLLLKYNPVHKKVPVLVHGGRPIAESVVILEYIEEMWPGAHPLLPTDPYERAQARFWTKFEEDQTQRLFTFFATTGEEQAKAVKEAREVLSVLEKEGLGGRKYFSGNEVGMVDLEFGWIACLLELFEEVSGVKVMSEPDEDFPRLKAWCQEFKNLKIVKETMPDQEKLLAYFKRRREMFISSKSS</sequence>
<dbReference type="AlphaFoldDB" id="A0A7N0SYF1"/>
<dbReference type="InterPro" id="IPR004045">
    <property type="entry name" value="Glutathione_S-Trfase_N"/>
</dbReference>
<dbReference type="PROSITE" id="PS50405">
    <property type="entry name" value="GST_CTER"/>
    <property type="match status" value="1"/>
</dbReference>
<dbReference type="GO" id="GO:0006749">
    <property type="term" value="P:glutathione metabolic process"/>
    <property type="evidence" value="ECO:0007669"/>
    <property type="project" value="InterPro"/>
</dbReference>
<evidence type="ECO:0000313" key="7">
    <source>
        <dbReference type="EnsemblPlants" id="Kaladp0012s0106.1.v1.1"/>
    </source>
</evidence>
<comment type="similarity">
    <text evidence="4">Belongs to the GST superfamily.</text>
</comment>
<dbReference type="SFLD" id="SFLDG00358">
    <property type="entry name" value="Main_(cytGST)"/>
    <property type="match status" value="1"/>
</dbReference>
<dbReference type="Pfam" id="PF02798">
    <property type="entry name" value="GST_N"/>
    <property type="match status" value="1"/>
</dbReference>
<protein>
    <recommendedName>
        <fullName evidence="1">glutathione transferase</fullName>
        <ecNumber evidence="1">2.5.1.18</ecNumber>
    </recommendedName>
</protein>
<keyword evidence="8" id="KW-1185">Reference proteome</keyword>
<dbReference type="Gramene" id="Kaladp0012s0106.1.v1.1">
    <property type="protein sequence ID" value="Kaladp0012s0106.1.v1.1"/>
    <property type="gene ID" value="Kaladp0012s0106.v1.1"/>
</dbReference>
<dbReference type="InterPro" id="IPR036249">
    <property type="entry name" value="Thioredoxin-like_sf"/>
</dbReference>
<dbReference type="SFLD" id="SFLDS00019">
    <property type="entry name" value="Glutathione_Transferase_(cytos"/>
    <property type="match status" value="1"/>
</dbReference>
<evidence type="ECO:0000259" key="5">
    <source>
        <dbReference type="PROSITE" id="PS50404"/>
    </source>
</evidence>
<name>A0A7N0SYF1_KALFE</name>
<dbReference type="Gene3D" id="3.40.30.10">
    <property type="entry name" value="Glutaredoxin"/>
    <property type="match status" value="1"/>
</dbReference>
<dbReference type="FunFam" id="3.40.30.10:FF:000014">
    <property type="entry name" value="Tau class glutathione S-transferase"/>
    <property type="match status" value="1"/>
</dbReference>
<dbReference type="CDD" id="cd03058">
    <property type="entry name" value="GST_N_Tau"/>
    <property type="match status" value="1"/>
</dbReference>
<dbReference type="EnsemblPlants" id="Kaladp0012s0106.1.v1.1">
    <property type="protein sequence ID" value="Kaladp0012s0106.1.v1.1"/>
    <property type="gene ID" value="Kaladp0012s0106.v1.1"/>
</dbReference>
<dbReference type="Proteomes" id="UP000594263">
    <property type="component" value="Unplaced"/>
</dbReference>
<dbReference type="Gene3D" id="1.20.1050.10">
    <property type="match status" value="1"/>
</dbReference>
<comment type="catalytic activity">
    <reaction evidence="3">
        <text>RX + glutathione = an S-substituted glutathione + a halide anion + H(+)</text>
        <dbReference type="Rhea" id="RHEA:16437"/>
        <dbReference type="ChEBI" id="CHEBI:15378"/>
        <dbReference type="ChEBI" id="CHEBI:16042"/>
        <dbReference type="ChEBI" id="CHEBI:17792"/>
        <dbReference type="ChEBI" id="CHEBI:57925"/>
        <dbReference type="ChEBI" id="CHEBI:90779"/>
        <dbReference type="EC" id="2.5.1.18"/>
    </reaction>
</comment>
<evidence type="ECO:0000256" key="3">
    <source>
        <dbReference type="ARBA" id="ARBA00047960"/>
    </source>
</evidence>
<dbReference type="InterPro" id="IPR045073">
    <property type="entry name" value="Omega/Tau-like"/>
</dbReference>
<feature type="domain" description="GST N-terminal" evidence="5">
    <location>
        <begin position="5"/>
        <end position="84"/>
    </location>
</feature>
<evidence type="ECO:0000256" key="2">
    <source>
        <dbReference type="ARBA" id="ARBA00022679"/>
    </source>
</evidence>
<dbReference type="PANTHER" id="PTHR11260">
    <property type="entry name" value="GLUTATHIONE S-TRANSFERASE, GST, SUPERFAMILY, GST DOMAIN CONTAINING"/>
    <property type="match status" value="1"/>
</dbReference>
<organism evidence="7 8">
    <name type="scientific">Kalanchoe fedtschenkoi</name>
    <name type="common">Lavender scallops</name>
    <name type="synonym">South American air plant</name>
    <dbReference type="NCBI Taxonomy" id="63787"/>
    <lineage>
        <taxon>Eukaryota</taxon>
        <taxon>Viridiplantae</taxon>
        <taxon>Streptophyta</taxon>
        <taxon>Embryophyta</taxon>
        <taxon>Tracheophyta</taxon>
        <taxon>Spermatophyta</taxon>
        <taxon>Magnoliopsida</taxon>
        <taxon>eudicotyledons</taxon>
        <taxon>Gunneridae</taxon>
        <taxon>Pentapetalae</taxon>
        <taxon>Saxifragales</taxon>
        <taxon>Crassulaceae</taxon>
        <taxon>Kalanchoe</taxon>
    </lineage>
</organism>
<dbReference type="InterPro" id="IPR045074">
    <property type="entry name" value="GST_C_Tau"/>
</dbReference>
<accession>A0A7N0SYF1</accession>
<dbReference type="SUPFAM" id="SSF47616">
    <property type="entry name" value="GST C-terminal domain-like"/>
    <property type="match status" value="1"/>
</dbReference>
<dbReference type="PANTHER" id="PTHR11260:SF775">
    <property type="entry name" value="GLUTATHIONE S-TRANSFERASE U10"/>
    <property type="match status" value="1"/>
</dbReference>
<dbReference type="OMA" id="AWIKNFR"/>
<evidence type="ECO:0000256" key="4">
    <source>
        <dbReference type="RuleBase" id="RU003494"/>
    </source>
</evidence>
<feature type="domain" description="GST C-terminal" evidence="6">
    <location>
        <begin position="90"/>
        <end position="222"/>
    </location>
</feature>
<dbReference type="GO" id="GO:0005737">
    <property type="term" value="C:cytoplasm"/>
    <property type="evidence" value="ECO:0007669"/>
    <property type="project" value="TreeGrafter"/>
</dbReference>
<evidence type="ECO:0000313" key="8">
    <source>
        <dbReference type="Proteomes" id="UP000594263"/>
    </source>
</evidence>
<proteinExistence type="inferred from homology"/>
<dbReference type="SFLD" id="SFLDG01152">
    <property type="entry name" value="Main.3:_Omega-_and_Tau-like"/>
    <property type="match status" value="1"/>
</dbReference>
<dbReference type="InterPro" id="IPR036282">
    <property type="entry name" value="Glutathione-S-Trfase_C_sf"/>
</dbReference>
<evidence type="ECO:0000256" key="1">
    <source>
        <dbReference type="ARBA" id="ARBA00012452"/>
    </source>
</evidence>
<dbReference type="PROSITE" id="PS50404">
    <property type="entry name" value="GST_NTER"/>
    <property type="match status" value="1"/>
</dbReference>